<protein>
    <submittedName>
        <fullName evidence="2">Uncharacterized protein</fullName>
    </submittedName>
</protein>
<accession>L7FFR8</accession>
<dbReference type="EMBL" id="AEJB01000107">
    <property type="protein sequence ID" value="ELP70034.1"/>
    <property type="molecule type" value="Genomic_DNA"/>
</dbReference>
<reference evidence="2 3" key="1">
    <citation type="journal article" date="2011" name="Plasmid">
        <title>Streptomyces turgidiscabies Car8 contains a modular pathogenicity island that shares virulence genes with other actinobacterial plant pathogens.</title>
        <authorList>
            <person name="Huguet-Tapia J.C."/>
            <person name="Badger J.H."/>
            <person name="Loria R."/>
            <person name="Pettis G.S."/>
        </authorList>
    </citation>
    <scope>NUCLEOTIDE SEQUENCE [LARGE SCALE GENOMIC DNA]</scope>
    <source>
        <strain evidence="2 3">Car8</strain>
    </source>
</reference>
<evidence type="ECO:0000256" key="1">
    <source>
        <dbReference type="SAM" id="Phobius"/>
    </source>
</evidence>
<evidence type="ECO:0000313" key="3">
    <source>
        <dbReference type="Proteomes" id="UP000010931"/>
    </source>
</evidence>
<keyword evidence="1" id="KW-1133">Transmembrane helix</keyword>
<comment type="caution">
    <text evidence="2">The sequence shown here is derived from an EMBL/GenBank/DDBJ whole genome shotgun (WGS) entry which is preliminary data.</text>
</comment>
<sequence length="77" mass="8111">MLMFLADLTPLGAVALAVSLFSGSLVPFFLLLDADFGAAWRWLAAAAGVVVRPIREACRDLAALLILLLTSPKGQLA</sequence>
<keyword evidence="1" id="KW-0472">Membrane</keyword>
<proteinExistence type="predicted"/>
<name>L7FFR8_STRT8</name>
<dbReference type="AlphaFoldDB" id="L7FFR8"/>
<evidence type="ECO:0000313" key="2">
    <source>
        <dbReference type="EMBL" id="ELP70034.1"/>
    </source>
</evidence>
<dbReference type="Proteomes" id="UP000010931">
    <property type="component" value="Unassembled WGS sequence"/>
</dbReference>
<feature type="transmembrane region" description="Helical" evidence="1">
    <location>
        <begin position="12"/>
        <end position="32"/>
    </location>
</feature>
<gene>
    <name evidence="2" type="ORF">STRTUCAR8_08635</name>
</gene>
<keyword evidence="1" id="KW-0812">Transmembrane</keyword>
<dbReference type="RefSeq" id="WP_006374660.1">
    <property type="nucleotide sequence ID" value="NZ_AEJB01000107.1"/>
</dbReference>
<keyword evidence="3" id="KW-1185">Reference proteome</keyword>
<dbReference type="PATRIC" id="fig|698760.3.peg.1309"/>
<organism evidence="2 3">
    <name type="scientific">Streptomyces turgidiscabies (strain Car8)</name>
    <dbReference type="NCBI Taxonomy" id="698760"/>
    <lineage>
        <taxon>Bacteria</taxon>
        <taxon>Bacillati</taxon>
        <taxon>Actinomycetota</taxon>
        <taxon>Actinomycetes</taxon>
        <taxon>Kitasatosporales</taxon>
        <taxon>Streptomycetaceae</taxon>
        <taxon>Streptomyces</taxon>
    </lineage>
</organism>